<evidence type="ECO:0000313" key="2">
    <source>
        <dbReference type="Proteomes" id="UP000001932"/>
    </source>
</evidence>
<dbReference type="EMBL" id="AP008232">
    <property type="protein sequence ID" value="BAE75326.1"/>
    <property type="molecule type" value="Genomic_DNA"/>
</dbReference>
<organism evidence="1 2">
    <name type="scientific">Sodalis glossinidius (strain morsitans)</name>
    <dbReference type="NCBI Taxonomy" id="343509"/>
    <lineage>
        <taxon>Bacteria</taxon>
        <taxon>Pseudomonadati</taxon>
        <taxon>Pseudomonadota</taxon>
        <taxon>Gammaproteobacteria</taxon>
        <taxon>Enterobacterales</taxon>
        <taxon>Bruguierivoracaceae</taxon>
        <taxon>Sodalis</taxon>
    </lineage>
</organism>
<dbReference type="AlphaFoldDB" id="Q2NR99"/>
<gene>
    <name evidence="1" type="ordered locus">SG2051</name>
</gene>
<dbReference type="KEGG" id="sgl:SG2051"/>
<dbReference type="eggNOG" id="COG2234">
    <property type="taxonomic scope" value="Bacteria"/>
</dbReference>
<proteinExistence type="predicted"/>
<sequence>MRMNIGTSSIAAAWRMSISTAREVSAGNLANTGVMTELHPLAAGAIMAETGQALAGKRKARSADESFQGIGIPSLFGSLSGQTALEPGMRNALGWWWHTPDDLLDKIDEANLRRDARVVLEVLWRLLSDEVLPFDEAGKAAELHTQLATLTTELNDRFSLQDVTAQAQHLMQSLLTLQDPQHALPPGQINTALMAVSRVLVPLDYTYGNRFAHDPATQVPAWPLLAQAAVDDALSG</sequence>
<evidence type="ECO:0000313" key="1">
    <source>
        <dbReference type="EMBL" id="BAE75326.1"/>
    </source>
</evidence>
<accession>Q2NR99</accession>
<dbReference type="HOGENOM" id="CLU_1174801_0_0_6"/>
<protein>
    <submittedName>
        <fullName evidence="1">Uncharacterized protein</fullName>
    </submittedName>
</protein>
<name>Q2NR99_SODGM</name>
<dbReference type="Gene3D" id="3.40.630.10">
    <property type="entry name" value="Zn peptidases"/>
    <property type="match status" value="1"/>
</dbReference>
<reference evidence="1 2" key="1">
    <citation type="journal article" date="2006" name="Genome Res.">
        <title>Massive genome erosion and functional adaptations provide insights into the symbiotic lifestyle of Sodalis glossinidius in the tsetse host.</title>
        <authorList>
            <person name="Toh H."/>
            <person name="Weiss B.L."/>
            <person name="Perkin S.A.H."/>
            <person name="Yamashita A."/>
            <person name="Oshima K."/>
            <person name="Hattori M."/>
            <person name="Aksoy S."/>
        </authorList>
    </citation>
    <scope>NUCLEOTIDE SEQUENCE [LARGE SCALE GENOMIC DNA]</scope>
    <source>
        <strain evidence="2">morsitans</strain>
    </source>
</reference>
<keyword evidence="2" id="KW-1185">Reference proteome</keyword>
<dbReference type="Proteomes" id="UP000001932">
    <property type="component" value="Chromosome"/>
</dbReference>